<feature type="transmembrane region" description="Helical" evidence="1">
    <location>
        <begin position="27"/>
        <end position="50"/>
    </location>
</feature>
<dbReference type="AlphaFoldDB" id="A0A2R8AIE0"/>
<dbReference type="EMBL" id="OMOI01000001">
    <property type="protein sequence ID" value="SPF75823.1"/>
    <property type="molecule type" value="Genomic_DNA"/>
</dbReference>
<feature type="transmembrane region" description="Helical" evidence="1">
    <location>
        <begin position="87"/>
        <end position="108"/>
    </location>
</feature>
<evidence type="ECO:0000313" key="2">
    <source>
        <dbReference type="EMBL" id="SPF75823.1"/>
    </source>
</evidence>
<accession>A0A2R8AIE0</accession>
<evidence type="ECO:0000256" key="1">
    <source>
        <dbReference type="SAM" id="Phobius"/>
    </source>
</evidence>
<dbReference type="RefSeq" id="WP_146183984.1">
    <property type="nucleotide sequence ID" value="NZ_OMOI01000001.1"/>
</dbReference>
<reference evidence="2 3" key="1">
    <citation type="submission" date="2018-03" db="EMBL/GenBank/DDBJ databases">
        <authorList>
            <person name="Keele B.F."/>
        </authorList>
    </citation>
    <scope>NUCLEOTIDE SEQUENCE [LARGE SCALE GENOMIC DNA]</scope>
    <source>
        <strain evidence="2 3">CECT 8811</strain>
    </source>
</reference>
<feature type="transmembrane region" description="Helical" evidence="1">
    <location>
        <begin position="120"/>
        <end position="140"/>
    </location>
</feature>
<keyword evidence="1" id="KW-0472">Membrane</keyword>
<dbReference type="Proteomes" id="UP000244911">
    <property type="component" value="Unassembled WGS sequence"/>
</dbReference>
<proteinExistence type="predicted"/>
<dbReference type="OrthoDB" id="7875520at2"/>
<protein>
    <submittedName>
        <fullName evidence="2">Uncharacterized protein</fullName>
    </submittedName>
</protein>
<name>A0A2R8AIE0_9RHOB</name>
<evidence type="ECO:0000313" key="3">
    <source>
        <dbReference type="Proteomes" id="UP000244911"/>
    </source>
</evidence>
<keyword evidence="1" id="KW-0812">Transmembrane</keyword>
<gene>
    <name evidence="2" type="ORF">ALP8811_00817</name>
</gene>
<sequence>MKQASLLVAVMAVMLQAGYWAVGYQAIFQIGFGAITLMGLMIALTFLWLYLQRATPLALGMAYSWCGASLVLGWWWIYALLGAPEAMAASALHFAPLAVYLSGAVLHFGVIHRSFGLHGAAFLAPVLGAVMCSTTIYLLVH</sequence>
<organism evidence="2 3">
    <name type="scientific">Aliiroseovarius pelagivivens</name>
    <dbReference type="NCBI Taxonomy" id="1639690"/>
    <lineage>
        <taxon>Bacteria</taxon>
        <taxon>Pseudomonadati</taxon>
        <taxon>Pseudomonadota</taxon>
        <taxon>Alphaproteobacteria</taxon>
        <taxon>Rhodobacterales</taxon>
        <taxon>Paracoccaceae</taxon>
        <taxon>Aliiroseovarius</taxon>
    </lineage>
</organism>
<keyword evidence="1" id="KW-1133">Transmembrane helix</keyword>
<keyword evidence="3" id="KW-1185">Reference proteome</keyword>
<feature type="transmembrane region" description="Helical" evidence="1">
    <location>
        <begin position="62"/>
        <end position="81"/>
    </location>
</feature>